<evidence type="ECO:0000313" key="2">
    <source>
        <dbReference type="EMBL" id="ARM74973.1"/>
    </source>
</evidence>
<dbReference type="Proteomes" id="UP000193404">
    <property type="component" value="Chromosome"/>
</dbReference>
<organism evidence="2 3">
    <name type="scientific">Acidianus manzaensis</name>
    <dbReference type="NCBI Taxonomy" id="282676"/>
    <lineage>
        <taxon>Archaea</taxon>
        <taxon>Thermoproteota</taxon>
        <taxon>Thermoprotei</taxon>
        <taxon>Sulfolobales</taxon>
        <taxon>Sulfolobaceae</taxon>
        <taxon>Acidianus</taxon>
    </lineage>
</organism>
<keyword evidence="1" id="KW-1133">Transmembrane helix</keyword>
<dbReference type="RefSeq" id="WP_148690728.1">
    <property type="nucleotide sequence ID" value="NZ_CP020477.1"/>
</dbReference>
<sequence length="438" mass="47609">MSVIKAFLILLIVLPLPLFSATLMYSSVLPSSAYPTGITFYPLSSPFYTTFVKGTVSIQNLSIGKSYLPNGQYFTSGNASLQLNVMIDGAYWAQDVALFHEINSSEFEVTMVVNFWNLTGPFTVLKANVTTYDGLGVFCYQGPTFNITLPAHISLFMNTSNGLKFGYSINGSRIVYLSLPYFGNFELGSISLAGIPNDLELVWGGPGGGSIVYMSGNMNEELYYLNGDSLVVPYDAISVGLDTAESAYGIASYGNITSILHPNDVISNGVNSPSVMWPVQPTISITVNKNVKYVNMSINGHKLSYQEVEILVPSLSSSSSPIPLTSVIASNYTVNGVAQFNISNQSLFIVYYPGNFSLAPTYIISSPVLSKIVSSFTSAYTKLVNFLKTYNFKKSLSSAFNKIKYKSSGVSVNYILLEYIGAFAIGVIISAILIKYKF</sequence>
<dbReference type="EMBL" id="CP020477">
    <property type="protein sequence ID" value="ARM74973.1"/>
    <property type="molecule type" value="Genomic_DNA"/>
</dbReference>
<keyword evidence="1" id="KW-0472">Membrane</keyword>
<dbReference type="KEGG" id="aman:B6F84_02295"/>
<keyword evidence="1" id="KW-0812">Transmembrane</keyword>
<gene>
    <name evidence="2" type="ORF">B6F84_02295</name>
</gene>
<keyword evidence="3" id="KW-1185">Reference proteome</keyword>
<feature type="transmembrane region" description="Helical" evidence="1">
    <location>
        <begin position="414"/>
        <end position="434"/>
    </location>
</feature>
<proteinExistence type="predicted"/>
<dbReference type="AlphaFoldDB" id="A0A1W6JXI1"/>
<dbReference type="OrthoDB" id="33909at2157"/>
<evidence type="ECO:0000313" key="3">
    <source>
        <dbReference type="Proteomes" id="UP000193404"/>
    </source>
</evidence>
<dbReference type="Pfam" id="PF05317">
    <property type="entry name" value="Thermopsin"/>
    <property type="match status" value="1"/>
</dbReference>
<dbReference type="STRING" id="282676.B6F84_02295"/>
<name>A0A1W6JXI1_9CREN</name>
<dbReference type="InterPro" id="IPR007981">
    <property type="entry name" value="Peptidase_A5"/>
</dbReference>
<reference evidence="2 3" key="1">
    <citation type="submission" date="2017-03" db="EMBL/GenBank/DDBJ databases">
        <title>Sulfur activation and transportation mechanism of thermophilic Archaea Acidianus manzaensis YN-25.</title>
        <authorList>
            <person name="Ma Y."/>
            <person name="Yang Y."/>
            <person name="Xia J."/>
        </authorList>
    </citation>
    <scope>NUCLEOTIDE SEQUENCE [LARGE SCALE GENOMIC DNA]</scope>
    <source>
        <strain evidence="2 3">YN-25</strain>
    </source>
</reference>
<evidence type="ECO:0000256" key="1">
    <source>
        <dbReference type="SAM" id="Phobius"/>
    </source>
</evidence>
<accession>A0A1W6JXI1</accession>
<dbReference type="GeneID" id="41589712"/>
<protein>
    <submittedName>
        <fullName evidence="2">Peptidase A5</fullName>
    </submittedName>
</protein>